<gene>
    <name evidence="1" type="ORF">BN869_000001585_1</name>
</gene>
<organism evidence="1">
    <name type="scientific">Bionectria ochroleuca</name>
    <name type="common">Gliocladium roseum</name>
    <dbReference type="NCBI Taxonomy" id="29856"/>
    <lineage>
        <taxon>Eukaryota</taxon>
        <taxon>Fungi</taxon>
        <taxon>Dikarya</taxon>
        <taxon>Ascomycota</taxon>
        <taxon>Pezizomycotina</taxon>
        <taxon>Sordariomycetes</taxon>
        <taxon>Hypocreomycetidae</taxon>
        <taxon>Hypocreales</taxon>
        <taxon>Bionectriaceae</taxon>
        <taxon>Clonostachys</taxon>
    </lineage>
</organism>
<evidence type="ECO:0000313" key="1">
    <source>
        <dbReference type="EMBL" id="CEO45530.1"/>
    </source>
</evidence>
<accession>A0A0B7JS56</accession>
<sequence>MPTTQVGGFVFYARMLVLFFLPSDELRRSFKLSLPSECSPLVSLLPKCELSPFSLWKKLKLRLAIDLLPRLDLSRRPNGLEVPLSLFFAFSSFANFLLSSSAFCSSSLSLLRACCRFLMRSSCRFFSSSFACFSRSFSANFSALSACFSAFSAASRSFFSRFLSSFDLTTSVGSEVELIVVTGTSGIGGLARIGIGGDDRACSGDVFVRASLPSSS</sequence>
<proteinExistence type="predicted"/>
<reference evidence="1" key="1">
    <citation type="submission" date="2015-01" db="EMBL/GenBank/DDBJ databases">
        <authorList>
            <person name="Durling Mikael"/>
        </authorList>
    </citation>
    <scope>NUCLEOTIDE SEQUENCE</scope>
</reference>
<name>A0A0B7JS56_BIOOC</name>
<protein>
    <submittedName>
        <fullName evidence="1">Uncharacterized protein</fullName>
    </submittedName>
</protein>
<dbReference type="AlphaFoldDB" id="A0A0B7JS56"/>
<dbReference type="EMBL" id="CDPU01000003">
    <property type="protein sequence ID" value="CEO45530.1"/>
    <property type="molecule type" value="Genomic_DNA"/>
</dbReference>